<keyword evidence="2" id="KW-1185">Reference proteome</keyword>
<gene>
    <name evidence="1" type="ORF">K470DRAFT_219181</name>
</gene>
<proteinExistence type="predicted"/>
<evidence type="ECO:0000313" key="2">
    <source>
        <dbReference type="Proteomes" id="UP000799421"/>
    </source>
</evidence>
<dbReference type="AlphaFoldDB" id="A0A6A7BXZ3"/>
<organism evidence="1 2">
    <name type="scientific">Piedraia hortae CBS 480.64</name>
    <dbReference type="NCBI Taxonomy" id="1314780"/>
    <lineage>
        <taxon>Eukaryota</taxon>
        <taxon>Fungi</taxon>
        <taxon>Dikarya</taxon>
        <taxon>Ascomycota</taxon>
        <taxon>Pezizomycotina</taxon>
        <taxon>Dothideomycetes</taxon>
        <taxon>Dothideomycetidae</taxon>
        <taxon>Capnodiales</taxon>
        <taxon>Piedraiaceae</taxon>
        <taxon>Piedraia</taxon>
    </lineage>
</organism>
<dbReference type="EMBL" id="MU005993">
    <property type="protein sequence ID" value="KAF2859388.1"/>
    <property type="molecule type" value="Genomic_DNA"/>
</dbReference>
<reference evidence="1" key="1">
    <citation type="journal article" date="2020" name="Stud. Mycol.">
        <title>101 Dothideomycetes genomes: a test case for predicting lifestyles and emergence of pathogens.</title>
        <authorList>
            <person name="Haridas S."/>
            <person name="Albert R."/>
            <person name="Binder M."/>
            <person name="Bloem J."/>
            <person name="Labutti K."/>
            <person name="Salamov A."/>
            <person name="Andreopoulos B."/>
            <person name="Baker S."/>
            <person name="Barry K."/>
            <person name="Bills G."/>
            <person name="Bluhm B."/>
            <person name="Cannon C."/>
            <person name="Castanera R."/>
            <person name="Culley D."/>
            <person name="Daum C."/>
            <person name="Ezra D."/>
            <person name="Gonzalez J."/>
            <person name="Henrissat B."/>
            <person name="Kuo A."/>
            <person name="Liang C."/>
            <person name="Lipzen A."/>
            <person name="Lutzoni F."/>
            <person name="Magnuson J."/>
            <person name="Mondo S."/>
            <person name="Nolan M."/>
            <person name="Ohm R."/>
            <person name="Pangilinan J."/>
            <person name="Park H.-J."/>
            <person name="Ramirez L."/>
            <person name="Alfaro M."/>
            <person name="Sun H."/>
            <person name="Tritt A."/>
            <person name="Yoshinaga Y."/>
            <person name="Zwiers L.-H."/>
            <person name="Turgeon B."/>
            <person name="Goodwin S."/>
            <person name="Spatafora J."/>
            <person name="Crous P."/>
            <person name="Grigoriev I."/>
        </authorList>
    </citation>
    <scope>NUCLEOTIDE SEQUENCE</scope>
    <source>
        <strain evidence="1">CBS 480.64</strain>
    </source>
</reference>
<accession>A0A6A7BXZ3</accession>
<sequence length="71" mass="8109">MQTEDTIGLSDEAFAKKEVDKMIYHAQERITLTQETPLSFNKCVLTLDKDCTISFRQKGQKAKLETVEDAQ</sequence>
<evidence type="ECO:0000313" key="1">
    <source>
        <dbReference type="EMBL" id="KAF2859388.1"/>
    </source>
</evidence>
<name>A0A6A7BXZ3_9PEZI</name>
<dbReference type="OrthoDB" id="3792093at2759"/>
<dbReference type="Proteomes" id="UP000799421">
    <property type="component" value="Unassembled WGS sequence"/>
</dbReference>
<protein>
    <submittedName>
        <fullName evidence="1">Uncharacterized protein</fullName>
    </submittedName>
</protein>